<organism evidence="2 3">
    <name type="scientific">Methyloradius palustris</name>
    <dbReference type="NCBI Taxonomy" id="2778876"/>
    <lineage>
        <taxon>Bacteria</taxon>
        <taxon>Pseudomonadati</taxon>
        <taxon>Pseudomonadota</taxon>
        <taxon>Betaproteobacteria</taxon>
        <taxon>Nitrosomonadales</taxon>
        <taxon>Methylophilaceae</taxon>
        <taxon>Methyloradius</taxon>
    </lineage>
</organism>
<dbReference type="AlphaFoldDB" id="A0A8D5G8V2"/>
<evidence type="ECO:0000313" key="3">
    <source>
        <dbReference type="Proteomes" id="UP000826722"/>
    </source>
</evidence>
<sequence length="323" mass="37559">MTIAIPTYNRCELLTFCLERIKNEFFRLTEHEQGLVTIFISDNASTDNTSEVILKYKSIFLGRLESIKNANNMGMDFNFIQCYESAKSPYVWIFGDDDVLLPYGLNKVLNAISSQDVDLLYVNNYWFINDYEEKVFGNKKHGEIRYKTSFEFTKQTNVMLTYLSGLIVRSGIGREYRNELMGTKLVQLSWVLPQLIHGKIFIFLQDWIVAAKGGNTEGYSLIKVFGENLQTISRRILFDKPKEAQSIVNGTIVNFFPGFVLEIRMKSSKFIESNIGLSLSKIFDSNWRYYIFLFPLLKLPLFLAFRYNQFLNILRRVLGTRLV</sequence>
<feature type="domain" description="Glycosyltransferase 2-like" evidence="1">
    <location>
        <begin position="2"/>
        <end position="157"/>
    </location>
</feature>
<dbReference type="EMBL" id="AP024110">
    <property type="protein sequence ID" value="BCM25282.1"/>
    <property type="molecule type" value="Genomic_DNA"/>
</dbReference>
<name>A0A8D5G8V2_9PROT</name>
<dbReference type="SUPFAM" id="SSF53448">
    <property type="entry name" value="Nucleotide-diphospho-sugar transferases"/>
    <property type="match status" value="1"/>
</dbReference>
<dbReference type="GO" id="GO:0016740">
    <property type="term" value="F:transferase activity"/>
    <property type="evidence" value="ECO:0007669"/>
    <property type="project" value="UniProtKB-KW"/>
</dbReference>
<evidence type="ECO:0000259" key="1">
    <source>
        <dbReference type="Pfam" id="PF00535"/>
    </source>
</evidence>
<dbReference type="Gene3D" id="3.90.550.10">
    <property type="entry name" value="Spore Coat Polysaccharide Biosynthesis Protein SpsA, Chain A"/>
    <property type="match status" value="1"/>
</dbReference>
<protein>
    <submittedName>
        <fullName evidence="2">Glycosyl transferase</fullName>
    </submittedName>
</protein>
<dbReference type="Pfam" id="PF00535">
    <property type="entry name" value="Glycos_transf_2"/>
    <property type="match status" value="1"/>
</dbReference>
<accession>A0A8D5G8V2</accession>
<dbReference type="InterPro" id="IPR001173">
    <property type="entry name" value="Glyco_trans_2-like"/>
</dbReference>
<reference evidence="2" key="1">
    <citation type="journal article" date="2021" name="Arch. Microbiol.">
        <title>Methyloradius palustris gen. nov., sp. nov., a methanol-oxidizing bacterium isolated from snow.</title>
        <authorList>
            <person name="Miyadera T."/>
            <person name="Kojima H."/>
            <person name="Fukui M."/>
        </authorList>
    </citation>
    <scope>NUCLEOTIDE SEQUENCE</scope>
    <source>
        <strain evidence="2">Zm11</strain>
    </source>
</reference>
<gene>
    <name evidence="2" type="ORF">ZMTM_15410</name>
</gene>
<keyword evidence="2" id="KW-0808">Transferase</keyword>
<dbReference type="KEGG" id="mpau:ZMTM_15410"/>
<dbReference type="RefSeq" id="WP_221763388.1">
    <property type="nucleotide sequence ID" value="NZ_AP024110.1"/>
</dbReference>
<keyword evidence="3" id="KW-1185">Reference proteome</keyword>
<evidence type="ECO:0000313" key="2">
    <source>
        <dbReference type="EMBL" id="BCM25282.1"/>
    </source>
</evidence>
<dbReference type="Proteomes" id="UP000826722">
    <property type="component" value="Chromosome"/>
</dbReference>
<dbReference type="InterPro" id="IPR029044">
    <property type="entry name" value="Nucleotide-diphossugar_trans"/>
</dbReference>
<dbReference type="CDD" id="cd00761">
    <property type="entry name" value="Glyco_tranf_GTA_type"/>
    <property type="match status" value="1"/>
</dbReference>
<proteinExistence type="predicted"/>